<evidence type="ECO:0000313" key="9">
    <source>
        <dbReference type="EMBL" id="MFD1882774.1"/>
    </source>
</evidence>
<evidence type="ECO:0000256" key="5">
    <source>
        <dbReference type="ARBA" id="ARBA00022729"/>
    </source>
</evidence>
<dbReference type="RefSeq" id="WP_379143599.1">
    <property type="nucleotide sequence ID" value="NZ_JBHUEN010000043.1"/>
</dbReference>
<evidence type="ECO:0000256" key="2">
    <source>
        <dbReference type="ARBA" id="ARBA00008163"/>
    </source>
</evidence>
<evidence type="ECO:0000256" key="1">
    <source>
        <dbReference type="ARBA" id="ARBA00004571"/>
    </source>
</evidence>
<keyword evidence="3" id="KW-1134">Transmembrane beta strand</keyword>
<dbReference type="Pfam" id="PF03349">
    <property type="entry name" value="Toluene_X"/>
    <property type="match status" value="1"/>
</dbReference>
<comment type="subcellular location">
    <subcellularLocation>
        <location evidence="1">Cell outer membrane</location>
        <topology evidence="1">Multi-pass membrane protein</topology>
    </subcellularLocation>
</comment>
<dbReference type="SUPFAM" id="SSF56935">
    <property type="entry name" value="Porins"/>
    <property type="match status" value="1"/>
</dbReference>
<evidence type="ECO:0000313" key="10">
    <source>
        <dbReference type="Proteomes" id="UP001597213"/>
    </source>
</evidence>
<dbReference type="Proteomes" id="UP001597213">
    <property type="component" value="Unassembled WGS sequence"/>
</dbReference>
<name>A0ABW4R950_9RHOB</name>
<comment type="caution">
    <text evidence="9">The sequence shown here is derived from an EMBL/GenBank/DDBJ whole genome shotgun (WGS) entry which is preliminary data.</text>
</comment>
<gene>
    <name evidence="9" type="ORF">ACFSCT_13705</name>
</gene>
<keyword evidence="4" id="KW-0812">Transmembrane</keyword>
<keyword evidence="10" id="KW-1185">Reference proteome</keyword>
<evidence type="ECO:0000256" key="4">
    <source>
        <dbReference type="ARBA" id="ARBA00022692"/>
    </source>
</evidence>
<dbReference type="Gene3D" id="2.40.160.60">
    <property type="entry name" value="Outer membrane protein transport protein (OMPP1/FadL/TodX)"/>
    <property type="match status" value="1"/>
</dbReference>
<evidence type="ECO:0000256" key="6">
    <source>
        <dbReference type="ARBA" id="ARBA00023136"/>
    </source>
</evidence>
<keyword evidence="6" id="KW-0472">Membrane</keyword>
<organism evidence="9 10">
    <name type="scientific">Paracoccus pacificus</name>
    <dbReference type="NCBI Taxonomy" id="1463598"/>
    <lineage>
        <taxon>Bacteria</taxon>
        <taxon>Pseudomonadati</taxon>
        <taxon>Pseudomonadota</taxon>
        <taxon>Alphaproteobacteria</taxon>
        <taxon>Rhodobacterales</taxon>
        <taxon>Paracoccaceae</taxon>
        <taxon>Paracoccus</taxon>
    </lineage>
</organism>
<dbReference type="EMBL" id="JBHUEN010000043">
    <property type="protein sequence ID" value="MFD1882774.1"/>
    <property type="molecule type" value="Genomic_DNA"/>
</dbReference>
<comment type="similarity">
    <text evidence="2">Belongs to the OmpP1/FadL family.</text>
</comment>
<protein>
    <submittedName>
        <fullName evidence="9">OmpP1/FadL family transporter</fullName>
    </submittedName>
</protein>
<keyword evidence="5 8" id="KW-0732">Signal</keyword>
<keyword evidence="7" id="KW-0998">Cell outer membrane</keyword>
<dbReference type="PANTHER" id="PTHR35093:SF8">
    <property type="entry name" value="OUTER MEMBRANE PROTEIN NMB0088-RELATED"/>
    <property type="match status" value="1"/>
</dbReference>
<feature type="signal peptide" evidence="8">
    <location>
        <begin position="1"/>
        <end position="20"/>
    </location>
</feature>
<evidence type="ECO:0000256" key="8">
    <source>
        <dbReference type="SAM" id="SignalP"/>
    </source>
</evidence>
<reference evidence="10" key="1">
    <citation type="journal article" date="2019" name="Int. J. Syst. Evol. Microbiol.">
        <title>The Global Catalogue of Microorganisms (GCM) 10K type strain sequencing project: providing services to taxonomists for standard genome sequencing and annotation.</title>
        <authorList>
            <consortium name="The Broad Institute Genomics Platform"/>
            <consortium name="The Broad Institute Genome Sequencing Center for Infectious Disease"/>
            <person name="Wu L."/>
            <person name="Ma J."/>
        </authorList>
    </citation>
    <scope>NUCLEOTIDE SEQUENCE [LARGE SCALE GENOMIC DNA]</scope>
    <source>
        <strain evidence="10">CCUG 56029</strain>
    </source>
</reference>
<sequence length="387" mass="41331">MKTFLMVTTAAICGATVAGAAGVERNAFNIEPLFEKGNYAEFSFRHVTPTVKGRDASLFGGLEFDDVANSFNSIGMAYKRDFGNGLSGAVILEQPFGADLNYPYPNPAAGEGSIALGGTEVTVKSTSLTGLLRYKMENNFGVHGGLRIDRAEGNVKLRGLAYGPVNGYDVDLDSDVGIGWVAGVSYEIPEYAARVSLTYNSAIKHSFDTTEKGPLVDPDGPGPYPALPLLNGDSKTKVKTPSSLALDFQTGIAADTLLFGQIRWTKWSEFKVDPENFTKVTGEGLVDLDNSTAVMLGVGRKFNENWAGSVAVNWESRDGELVSPLAPTSGKKGITLAAIYTRDNMKITTGINYTKLGDASPETSDDARAKTRNNELIGVGMKVGFTF</sequence>
<feature type="chain" id="PRO_5046754737" evidence="8">
    <location>
        <begin position="21"/>
        <end position="387"/>
    </location>
</feature>
<evidence type="ECO:0000256" key="7">
    <source>
        <dbReference type="ARBA" id="ARBA00023237"/>
    </source>
</evidence>
<accession>A0ABW4R950</accession>
<evidence type="ECO:0000256" key="3">
    <source>
        <dbReference type="ARBA" id="ARBA00022452"/>
    </source>
</evidence>
<proteinExistence type="inferred from homology"/>
<dbReference type="PANTHER" id="PTHR35093">
    <property type="entry name" value="OUTER MEMBRANE PROTEIN NMB0088-RELATED"/>
    <property type="match status" value="1"/>
</dbReference>
<dbReference type="InterPro" id="IPR005017">
    <property type="entry name" value="OMPP1/FadL/TodX"/>
</dbReference>